<gene>
    <name evidence="1" type="ORF">SAMN02745157_4454</name>
</gene>
<dbReference type="EMBL" id="FQUP01000006">
    <property type="protein sequence ID" value="SHG58456.1"/>
    <property type="molecule type" value="Genomic_DNA"/>
</dbReference>
<proteinExistence type="predicted"/>
<name>A0A1M5L0D7_9HYPH</name>
<keyword evidence="2" id="KW-1185">Reference proteome</keyword>
<organism evidence="1 2">
    <name type="scientific">Kaistia soli DSM 19436</name>
    <dbReference type="NCBI Taxonomy" id="1122133"/>
    <lineage>
        <taxon>Bacteria</taxon>
        <taxon>Pseudomonadati</taxon>
        <taxon>Pseudomonadota</taxon>
        <taxon>Alphaproteobacteria</taxon>
        <taxon>Hyphomicrobiales</taxon>
        <taxon>Kaistiaceae</taxon>
        <taxon>Kaistia</taxon>
    </lineage>
</organism>
<dbReference type="AlphaFoldDB" id="A0A1M5L0D7"/>
<evidence type="ECO:0000313" key="1">
    <source>
        <dbReference type="EMBL" id="SHG58456.1"/>
    </source>
</evidence>
<protein>
    <submittedName>
        <fullName evidence="1">Uncharacterized protein</fullName>
    </submittedName>
</protein>
<sequence length="71" mass="7631">MGSMSWRGLICSVASGLKVGDYVRLRTGGPDMVVVSIVITPTGAELFACALVEASHTEPIMVLPRRLRLMN</sequence>
<dbReference type="Proteomes" id="UP000184485">
    <property type="component" value="Unassembled WGS sequence"/>
</dbReference>
<evidence type="ECO:0000313" key="2">
    <source>
        <dbReference type="Proteomes" id="UP000184485"/>
    </source>
</evidence>
<accession>A0A1M5L0D7</accession>
<reference evidence="1 2" key="1">
    <citation type="submission" date="2016-11" db="EMBL/GenBank/DDBJ databases">
        <authorList>
            <person name="Jaros S."/>
            <person name="Januszkiewicz K."/>
            <person name="Wedrychowicz H."/>
        </authorList>
    </citation>
    <scope>NUCLEOTIDE SEQUENCE [LARGE SCALE GENOMIC DNA]</scope>
    <source>
        <strain evidence="1 2">DSM 19436</strain>
    </source>
</reference>
<dbReference type="STRING" id="1122133.SAMN02745157_4454"/>